<gene>
    <name evidence="1" type="ORF">TRIUR3_13446</name>
</gene>
<reference evidence="1" key="1">
    <citation type="journal article" date="2013" name="Nature">
        <title>Draft genome of the wheat A-genome progenitor Triticum urartu.</title>
        <authorList>
            <person name="Ling H.Q."/>
            <person name="Zhao S."/>
            <person name="Liu D."/>
            <person name="Wang J."/>
            <person name="Sun H."/>
            <person name="Zhang C."/>
            <person name="Fan H."/>
            <person name="Li D."/>
            <person name="Dong L."/>
            <person name="Tao Y."/>
            <person name="Gao C."/>
            <person name="Wu H."/>
            <person name="Li Y."/>
            <person name="Cui Y."/>
            <person name="Guo X."/>
            <person name="Zheng S."/>
            <person name="Wang B."/>
            <person name="Yu K."/>
            <person name="Liang Q."/>
            <person name="Yang W."/>
            <person name="Lou X."/>
            <person name="Chen J."/>
            <person name="Feng M."/>
            <person name="Jian J."/>
            <person name="Zhang X."/>
            <person name="Luo G."/>
            <person name="Jiang Y."/>
            <person name="Liu J."/>
            <person name="Wang Z."/>
            <person name="Sha Y."/>
            <person name="Zhang B."/>
            <person name="Wu H."/>
            <person name="Tang D."/>
            <person name="Shen Q."/>
            <person name="Xue P."/>
            <person name="Zou S."/>
            <person name="Wang X."/>
            <person name="Liu X."/>
            <person name="Wang F."/>
            <person name="Yang Y."/>
            <person name="An X."/>
            <person name="Dong Z."/>
            <person name="Zhang K."/>
            <person name="Zhang X."/>
            <person name="Luo M.C."/>
            <person name="Dvorak J."/>
            <person name="Tong Y."/>
            <person name="Wang J."/>
            <person name="Yang H."/>
            <person name="Li Z."/>
            <person name="Wang D."/>
            <person name="Zhang A."/>
            <person name="Wang J."/>
        </authorList>
    </citation>
    <scope>NUCLEOTIDE SEQUENCE</scope>
</reference>
<sequence length="162" mass="16249">MAAMLAEADDNHSRANKGPVPESRSWKAEAGGGAQAALLLLLVSAGRSTDGGQLAGSGAPVPESRSWKAQAGGGGARAALLLVGAGRSMGGAKARSRGRRDGQESRAAGGCGGWRGSCVQVWALDWSGGRKVADEELRPARTDAGGAAVGWSLAEGRSDGVR</sequence>
<evidence type="ECO:0000313" key="1">
    <source>
        <dbReference type="EMBL" id="EMS60509.1"/>
    </source>
</evidence>
<name>M8AIC4_TRIUA</name>
<organism evidence="1">
    <name type="scientific">Triticum urartu</name>
    <name type="common">Red wild einkorn</name>
    <name type="synonym">Crithodium urartu</name>
    <dbReference type="NCBI Taxonomy" id="4572"/>
    <lineage>
        <taxon>Eukaryota</taxon>
        <taxon>Viridiplantae</taxon>
        <taxon>Streptophyta</taxon>
        <taxon>Embryophyta</taxon>
        <taxon>Tracheophyta</taxon>
        <taxon>Spermatophyta</taxon>
        <taxon>Magnoliopsida</taxon>
        <taxon>Liliopsida</taxon>
        <taxon>Poales</taxon>
        <taxon>Poaceae</taxon>
        <taxon>BOP clade</taxon>
        <taxon>Pooideae</taxon>
        <taxon>Triticodae</taxon>
        <taxon>Triticeae</taxon>
        <taxon>Triticinae</taxon>
        <taxon>Triticum</taxon>
    </lineage>
</organism>
<accession>M8AIC4</accession>
<protein>
    <submittedName>
        <fullName evidence="1">Uncharacterized protein</fullName>
    </submittedName>
</protein>
<proteinExistence type="predicted"/>
<dbReference type="AlphaFoldDB" id="M8AIC4"/>
<dbReference type="EMBL" id="KD108494">
    <property type="protein sequence ID" value="EMS60509.1"/>
    <property type="molecule type" value="Genomic_DNA"/>
</dbReference>